<dbReference type="PANTHER" id="PTHR24422">
    <property type="entry name" value="CHEMOTAXIS PROTEIN METHYLTRANSFERASE"/>
    <property type="match status" value="1"/>
</dbReference>
<dbReference type="InterPro" id="IPR029063">
    <property type="entry name" value="SAM-dependent_MTases_sf"/>
</dbReference>
<dbReference type="AlphaFoldDB" id="A0A4S1CFS6"/>
<proteinExistence type="predicted"/>
<gene>
    <name evidence="2" type="ORF">E4633_08715</name>
</gene>
<evidence type="ECO:0000313" key="3">
    <source>
        <dbReference type="Proteomes" id="UP000306416"/>
    </source>
</evidence>
<dbReference type="GO" id="GO:0008757">
    <property type="term" value="F:S-adenosylmethionine-dependent methyltransferase activity"/>
    <property type="evidence" value="ECO:0007669"/>
    <property type="project" value="InterPro"/>
</dbReference>
<dbReference type="SUPFAM" id="SSF53335">
    <property type="entry name" value="S-adenosyl-L-methionine-dependent methyltransferases"/>
    <property type="match status" value="1"/>
</dbReference>
<evidence type="ECO:0000259" key="1">
    <source>
        <dbReference type="PROSITE" id="PS50123"/>
    </source>
</evidence>
<dbReference type="RefSeq" id="WP_135869865.1">
    <property type="nucleotide sequence ID" value="NZ_SRSC01000002.1"/>
</dbReference>
<reference evidence="2 3" key="1">
    <citation type="submission" date="2019-04" db="EMBL/GenBank/DDBJ databases">
        <title>Geobacter oryzae sp. nov., ferric-reducing bacteria isolated from paddy soil.</title>
        <authorList>
            <person name="Xu Z."/>
            <person name="Masuda Y."/>
            <person name="Itoh H."/>
            <person name="Senoo K."/>
        </authorList>
    </citation>
    <scope>NUCLEOTIDE SEQUENCE [LARGE SCALE GENOMIC DNA]</scope>
    <source>
        <strain evidence="2 3">Red111</strain>
    </source>
</reference>
<dbReference type="SMART" id="SM00138">
    <property type="entry name" value="MeTrc"/>
    <property type="match status" value="1"/>
</dbReference>
<sequence length="276" mass="31298">MRETVAEIIQFLTLHFGEDFRSYAQGLVERRILERTAQLRLSDAAAYLDLLRSDPEEPCRLVRMLRIRFSSFFRDPLQFELLRSHVIPPMLLQGNGYFRAWSAACAGGEEACSLAIIIDETAKLLNLQTKVQIFATDIAEDALEEGRRGRYAAGSLGGVPLQRLNTYFTPDGGGHRIDPSILSMITYSRHDLLDPHTYAPPESLFGGFDLIACRNFLMYLDPEGYLKVFDNLFRALNQGGILMLGKAETVPERYLPHLDRIFDCGNLYRKKQTGRS</sequence>
<dbReference type="EMBL" id="SRSC01000002">
    <property type="protein sequence ID" value="TGU72384.1"/>
    <property type="molecule type" value="Genomic_DNA"/>
</dbReference>
<name>A0A4S1CFS6_9BACT</name>
<dbReference type="InterPro" id="IPR022642">
    <property type="entry name" value="CheR_C"/>
</dbReference>
<keyword evidence="3" id="KW-1185">Reference proteome</keyword>
<dbReference type="PANTHER" id="PTHR24422:SF10">
    <property type="entry name" value="CHEMOTAXIS PROTEIN METHYLTRANSFERASE 2"/>
    <property type="match status" value="1"/>
</dbReference>
<dbReference type="SUPFAM" id="SSF47757">
    <property type="entry name" value="Chemotaxis receptor methyltransferase CheR, N-terminal domain"/>
    <property type="match status" value="1"/>
</dbReference>
<feature type="domain" description="CheR-type methyltransferase" evidence="1">
    <location>
        <begin position="1"/>
        <end position="275"/>
    </location>
</feature>
<protein>
    <submittedName>
        <fullName evidence="2">Protein-glutamate O-methyltransferase CheR</fullName>
    </submittedName>
</protein>
<accession>A0A4S1CFS6</accession>
<organism evidence="2 3">
    <name type="scientific">Geomonas terrae</name>
    <dbReference type="NCBI Taxonomy" id="2562681"/>
    <lineage>
        <taxon>Bacteria</taxon>
        <taxon>Pseudomonadati</taxon>
        <taxon>Thermodesulfobacteriota</taxon>
        <taxon>Desulfuromonadia</taxon>
        <taxon>Geobacterales</taxon>
        <taxon>Geobacteraceae</taxon>
        <taxon>Geomonas</taxon>
    </lineage>
</organism>
<dbReference type="GO" id="GO:0032259">
    <property type="term" value="P:methylation"/>
    <property type="evidence" value="ECO:0007669"/>
    <property type="project" value="UniProtKB-KW"/>
</dbReference>
<dbReference type="Gene3D" id="3.40.50.150">
    <property type="entry name" value="Vaccinia Virus protein VP39"/>
    <property type="match status" value="1"/>
</dbReference>
<dbReference type="InterPro" id="IPR022641">
    <property type="entry name" value="CheR_N"/>
</dbReference>
<comment type="caution">
    <text evidence="2">The sequence shown here is derived from an EMBL/GenBank/DDBJ whole genome shotgun (WGS) entry which is preliminary data.</text>
</comment>
<dbReference type="Pfam" id="PF03705">
    <property type="entry name" value="CheR_N"/>
    <property type="match status" value="1"/>
</dbReference>
<keyword evidence="2" id="KW-0808">Transferase</keyword>
<dbReference type="PRINTS" id="PR00996">
    <property type="entry name" value="CHERMTFRASE"/>
</dbReference>
<evidence type="ECO:0000313" key="2">
    <source>
        <dbReference type="EMBL" id="TGU72384.1"/>
    </source>
</evidence>
<dbReference type="Proteomes" id="UP000306416">
    <property type="component" value="Unassembled WGS sequence"/>
</dbReference>
<dbReference type="Pfam" id="PF01739">
    <property type="entry name" value="CheR"/>
    <property type="match status" value="1"/>
</dbReference>
<dbReference type="InterPro" id="IPR000780">
    <property type="entry name" value="CheR_MeTrfase"/>
</dbReference>
<keyword evidence="2" id="KW-0489">Methyltransferase</keyword>
<dbReference type="PROSITE" id="PS50123">
    <property type="entry name" value="CHER"/>
    <property type="match status" value="1"/>
</dbReference>
<dbReference type="InterPro" id="IPR050903">
    <property type="entry name" value="Bact_Chemotaxis_MeTrfase"/>
</dbReference>